<evidence type="ECO:0000256" key="1">
    <source>
        <dbReference type="SAM" id="MobiDB-lite"/>
    </source>
</evidence>
<dbReference type="Proteomes" id="UP000214649">
    <property type="component" value="Unassembled WGS sequence"/>
</dbReference>
<accession>A0A239RGE9</accession>
<name>A0A239RGE9_STREI</name>
<feature type="compositionally biased region" description="Polar residues" evidence="1">
    <location>
        <begin position="54"/>
        <end position="76"/>
    </location>
</feature>
<dbReference type="EMBL" id="FZRA01000011">
    <property type="protein sequence ID" value="SNU09758.1"/>
    <property type="molecule type" value="Genomic_DNA"/>
</dbReference>
<sequence>MIRAELTLGGQLEVVHFDVETKSEAIEKVWDTYGYLTRIERLSEVEHETDSIKSIDSNESAGTSGSTQGDILQANE</sequence>
<organism evidence="2 3">
    <name type="scientific">Streptococcus equinus</name>
    <name type="common">Streptococcus bovis</name>
    <dbReference type="NCBI Taxonomy" id="1335"/>
    <lineage>
        <taxon>Bacteria</taxon>
        <taxon>Bacillati</taxon>
        <taxon>Bacillota</taxon>
        <taxon>Bacilli</taxon>
        <taxon>Lactobacillales</taxon>
        <taxon>Streptococcaceae</taxon>
        <taxon>Streptococcus</taxon>
    </lineage>
</organism>
<dbReference type="AlphaFoldDB" id="A0A239RGE9"/>
<evidence type="ECO:0000313" key="2">
    <source>
        <dbReference type="EMBL" id="SNU09758.1"/>
    </source>
</evidence>
<dbReference type="RefSeq" id="WP_094141272.1">
    <property type="nucleotide sequence ID" value="NZ_FZRA01000011.1"/>
</dbReference>
<feature type="region of interest" description="Disordered" evidence="1">
    <location>
        <begin position="47"/>
        <end position="76"/>
    </location>
</feature>
<proteinExistence type="predicted"/>
<protein>
    <submittedName>
        <fullName evidence="2">Uncharacterized protein</fullName>
    </submittedName>
</protein>
<gene>
    <name evidence="2" type="ORF">SAMN05216470_2012</name>
</gene>
<evidence type="ECO:0000313" key="3">
    <source>
        <dbReference type="Proteomes" id="UP000214649"/>
    </source>
</evidence>
<reference evidence="2 3" key="1">
    <citation type="submission" date="2017-07" db="EMBL/GenBank/DDBJ databases">
        <authorList>
            <person name="Sun Z.S."/>
            <person name="Albrecht U."/>
            <person name="Echele G."/>
            <person name="Lee C.C."/>
        </authorList>
    </citation>
    <scope>NUCLEOTIDE SEQUENCE [LARGE SCALE GENOMIC DNA]</scope>
    <source>
        <strain evidence="2 3">AR3</strain>
    </source>
</reference>